<accession>A0ABU8MS85</accession>
<dbReference type="EC" id="2.1.1.77" evidence="3"/>
<dbReference type="Proteomes" id="UP001385809">
    <property type="component" value="Unassembled WGS sequence"/>
</dbReference>
<evidence type="ECO:0000256" key="9">
    <source>
        <dbReference type="ARBA" id="ARBA00030757"/>
    </source>
</evidence>
<proteinExistence type="inferred from homology"/>
<dbReference type="SUPFAM" id="SSF53335">
    <property type="entry name" value="S-adenosyl-L-methionine-dependent methyltransferases"/>
    <property type="match status" value="1"/>
</dbReference>
<comment type="subcellular location">
    <subcellularLocation>
        <location evidence="1">Cytoplasm</location>
    </subcellularLocation>
</comment>
<evidence type="ECO:0000256" key="7">
    <source>
        <dbReference type="ARBA" id="ARBA00022679"/>
    </source>
</evidence>
<evidence type="ECO:0000256" key="6">
    <source>
        <dbReference type="ARBA" id="ARBA00022603"/>
    </source>
</evidence>
<keyword evidence="14" id="KW-1185">Reference proteome</keyword>
<comment type="caution">
    <text evidence="13">The sequence shown here is derived from an EMBL/GenBank/DDBJ whole genome shotgun (WGS) entry which is preliminary data.</text>
</comment>
<evidence type="ECO:0000256" key="12">
    <source>
        <dbReference type="SAM" id="MobiDB-lite"/>
    </source>
</evidence>
<feature type="region of interest" description="Disordered" evidence="12">
    <location>
        <begin position="1"/>
        <end position="26"/>
    </location>
</feature>
<evidence type="ECO:0000256" key="1">
    <source>
        <dbReference type="ARBA" id="ARBA00004496"/>
    </source>
</evidence>
<evidence type="ECO:0000256" key="5">
    <source>
        <dbReference type="ARBA" id="ARBA00022490"/>
    </source>
</evidence>
<gene>
    <name evidence="13" type="ORF">WCD74_20600</name>
</gene>
<dbReference type="RefSeq" id="WP_337696748.1">
    <property type="nucleotide sequence ID" value="NZ_JBBEGN010000011.1"/>
</dbReference>
<evidence type="ECO:0000313" key="13">
    <source>
        <dbReference type="EMBL" id="MEJ2870182.1"/>
    </source>
</evidence>
<evidence type="ECO:0000256" key="11">
    <source>
        <dbReference type="ARBA" id="ARBA00031350"/>
    </source>
</evidence>
<dbReference type="CDD" id="cd02440">
    <property type="entry name" value="AdoMet_MTases"/>
    <property type="match status" value="1"/>
</dbReference>
<dbReference type="InterPro" id="IPR029063">
    <property type="entry name" value="SAM-dependent_MTases_sf"/>
</dbReference>
<evidence type="ECO:0000256" key="4">
    <source>
        <dbReference type="ARBA" id="ARBA00013346"/>
    </source>
</evidence>
<dbReference type="Pfam" id="PF01135">
    <property type="entry name" value="PCMT"/>
    <property type="match status" value="1"/>
</dbReference>
<evidence type="ECO:0000256" key="2">
    <source>
        <dbReference type="ARBA" id="ARBA00005369"/>
    </source>
</evidence>
<dbReference type="GO" id="GO:0008168">
    <property type="term" value="F:methyltransferase activity"/>
    <property type="evidence" value="ECO:0007669"/>
    <property type="project" value="UniProtKB-KW"/>
</dbReference>
<comment type="similarity">
    <text evidence="2">Belongs to the methyltransferase superfamily. L-isoaspartyl/D-aspartyl protein methyltransferase family.</text>
</comment>
<evidence type="ECO:0000256" key="10">
    <source>
        <dbReference type="ARBA" id="ARBA00031323"/>
    </source>
</evidence>
<evidence type="ECO:0000313" key="14">
    <source>
        <dbReference type="Proteomes" id="UP001385809"/>
    </source>
</evidence>
<dbReference type="InterPro" id="IPR000682">
    <property type="entry name" value="PCMT"/>
</dbReference>
<reference evidence="13 14" key="1">
    <citation type="submission" date="2024-03" db="EMBL/GenBank/DDBJ databases">
        <title>Actinomycetospora sp. OC33-EN08, a novel actinomycete isolated from wild orchid (Aerides multiflora).</title>
        <authorList>
            <person name="Suriyachadkun C."/>
        </authorList>
    </citation>
    <scope>NUCLEOTIDE SEQUENCE [LARGE SCALE GENOMIC DNA]</scope>
    <source>
        <strain evidence="13 14">OC33-EN08</strain>
    </source>
</reference>
<keyword evidence="8" id="KW-0949">S-adenosyl-L-methionine</keyword>
<dbReference type="EMBL" id="JBBEGN010000011">
    <property type="protein sequence ID" value="MEJ2870182.1"/>
    <property type="molecule type" value="Genomic_DNA"/>
</dbReference>
<sequence length="178" mass="18438">MRPRADVAGAHARTDPQHYQRGAGADRCTPPDVVLAMLRLLDVPQGGRVLEVGTGSGFAAAVLSRAVGPDGHVHSVELDPVTAERARDLLARDGRTNVAVSVGDGLRAVPTGEPVDRLVAFVSVSAEVPAPWVGAVRPGGLLVVPLRDEARVVRFRLGPDGTPAPERAIGAVYADPGA</sequence>
<organism evidence="13 14">
    <name type="scientific">Actinomycetospora aurantiaca</name>
    <dbReference type="NCBI Taxonomy" id="3129233"/>
    <lineage>
        <taxon>Bacteria</taxon>
        <taxon>Bacillati</taxon>
        <taxon>Actinomycetota</taxon>
        <taxon>Actinomycetes</taxon>
        <taxon>Pseudonocardiales</taxon>
        <taxon>Pseudonocardiaceae</taxon>
        <taxon>Actinomycetospora</taxon>
    </lineage>
</organism>
<evidence type="ECO:0000256" key="3">
    <source>
        <dbReference type="ARBA" id="ARBA00011890"/>
    </source>
</evidence>
<dbReference type="PANTHER" id="PTHR11579">
    <property type="entry name" value="PROTEIN-L-ISOASPARTATE O-METHYLTRANSFERASE"/>
    <property type="match status" value="1"/>
</dbReference>
<keyword evidence="6 13" id="KW-0489">Methyltransferase</keyword>
<dbReference type="PANTHER" id="PTHR11579:SF0">
    <property type="entry name" value="PROTEIN-L-ISOASPARTATE(D-ASPARTATE) O-METHYLTRANSFERASE"/>
    <property type="match status" value="1"/>
</dbReference>
<dbReference type="GO" id="GO:0032259">
    <property type="term" value="P:methylation"/>
    <property type="evidence" value="ECO:0007669"/>
    <property type="project" value="UniProtKB-KW"/>
</dbReference>
<protein>
    <recommendedName>
        <fullName evidence="4">Protein-L-isoaspartate O-methyltransferase</fullName>
        <ecNumber evidence="3">2.1.1.77</ecNumber>
    </recommendedName>
    <alternativeName>
        <fullName evidence="11">L-isoaspartyl protein carboxyl methyltransferase</fullName>
    </alternativeName>
    <alternativeName>
        <fullName evidence="9">Protein L-isoaspartyl methyltransferase</fullName>
    </alternativeName>
    <alternativeName>
        <fullName evidence="10">Protein-beta-aspartate methyltransferase</fullName>
    </alternativeName>
</protein>
<dbReference type="Gene3D" id="3.40.50.150">
    <property type="entry name" value="Vaccinia Virus protein VP39"/>
    <property type="match status" value="1"/>
</dbReference>
<name>A0ABU8MS85_9PSEU</name>
<keyword evidence="7" id="KW-0808">Transferase</keyword>
<keyword evidence="5" id="KW-0963">Cytoplasm</keyword>
<evidence type="ECO:0000256" key="8">
    <source>
        <dbReference type="ARBA" id="ARBA00022691"/>
    </source>
</evidence>